<evidence type="ECO:0000313" key="2">
    <source>
        <dbReference type="Proteomes" id="UP000654471"/>
    </source>
</evidence>
<dbReference type="EMBL" id="BMRP01000016">
    <property type="protein sequence ID" value="GGU74645.1"/>
    <property type="molecule type" value="Genomic_DNA"/>
</dbReference>
<gene>
    <name evidence="1" type="ORF">GCM10010211_45660</name>
</gene>
<organism evidence="1 2">
    <name type="scientific">Streptomyces albospinus</name>
    <dbReference type="NCBI Taxonomy" id="285515"/>
    <lineage>
        <taxon>Bacteria</taxon>
        <taxon>Bacillati</taxon>
        <taxon>Actinomycetota</taxon>
        <taxon>Actinomycetes</taxon>
        <taxon>Kitasatosporales</taxon>
        <taxon>Streptomycetaceae</taxon>
        <taxon>Streptomyces</taxon>
    </lineage>
</organism>
<reference evidence="2" key="1">
    <citation type="journal article" date="2019" name="Int. J. Syst. Evol. Microbiol.">
        <title>The Global Catalogue of Microorganisms (GCM) 10K type strain sequencing project: providing services to taxonomists for standard genome sequencing and annotation.</title>
        <authorList>
            <consortium name="The Broad Institute Genomics Platform"/>
            <consortium name="The Broad Institute Genome Sequencing Center for Infectious Disease"/>
            <person name="Wu L."/>
            <person name="Ma J."/>
        </authorList>
    </citation>
    <scope>NUCLEOTIDE SEQUENCE [LARGE SCALE GENOMIC DNA]</scope>
    <source>
        <strain evidence="2">JCM 3399</strain>
    </source>
</reference>
<name>A0ABQ2V9F2_9ACTN</name>
<proteinExistence type="predicted"/>
<evidence type="ECO:0000313" key="1">
    <source>
        <dbReference type="EMBL" id="GGU74645.1"/>
    </source>
</evidence>
<comment type="caution">
    <text evidence="1">The sequence shown here is derived from an EMBL/GenBank/DDBJ whole genome shotgun (WGS) entry which is preliminary data.</text>
</comment>
<protein>
    <submittedName>
        <fullName evidence="1">Uncharacterized protein</fullName>
    </submittedName>
</protein>
<keyword evidence="2" id="KW-1185">Reference proteome</keyword>
<accession>A0ABQ2V9F2</accession>
<sequence length="71" mass="7206">MLAGVGGTMMYRDAASRSCADRPMGKASTAVSPALVATVEQDTVGVLSATAPGTVIESAMKNGFTSEQAWP</sequence>
<dbReference type="Proteomes" id="UP000654471">
    <property type="component" value="Unassembled WGS sequence"/>
</dbReference>